<dbReference type="Pfam" id="PF12706">
    <property type="entry name" value="Lactamase_B_2"/>
    <property type="match status" value="1"/>
</dbReference>
<dbReference type="SMART" id="SM00849">
    <property type="entry name" value="Lactamase_B"/>
    <property type="match status" value="1"/>
</dbReference>
<organism evidence="2 3">
    <name type="scientific">Rhodoplanes roseus</name>
    <dbReference type="NCBI Taxonomy" id="29409"/>
    <lineage>
        <taxon>Bacteria</taxon>
        <taxon>Pseudomonadati</taxon>
        <taxon>Pseudomonadota</taxon>
        <taxon>Alphaproteobacteria</taxon>
        <taxon>Hyphomicrobiales</taxon>
        <taxon>Nitrobacteraceae</taxon>
        <taxon>Rhodoplanes</taxon>
    </lineage>
</organism>
<proteinExistence type="predicted"/>
<evidence type="ECO:0000313" key="3">
    <source>
        <dbReference type="Proteomes" id="UP000249130"/>
    </source>
</evidence>
<keyword evidence="3" id="KW-1185">Reference proteome</keyword>
<dbReference type="AlphaFoldDB" id="A0A327L0H9"/>
<dbReference type="SUPFAM" id="SSF56281">
    <property type="entry name" value="Metallo-hydrolase/oxidoreductase"/>
    <property type="match status" value="1"/>
</dbReference>
<sequence length="284" mass="31320">MTLTVTILGCGSSGGVPRPALGWGVCDPSNPKNRRRRCSILVDREGAAGRTRVLVDTGPDLRDQLLDADVDWLDGVLYTHEHADHTHGIDDLRGLFMHRRRRLDVYLDEPTWRVMLARFGYCFVTPPGSAYPPIANEHRLVPGQPVTVVGQGGPVTALPFLQDHGDIPSLGFRFGDLAYSSDLVDLPAESVAMLHGLDLWIIDALRDKPHPSHFSVAQALDWIARLKPKRAILTNLHSDLDYEELKGRLPDNVEPAYDGMRVRLSDGDVVVECGADAAAPESRR</sequence>
<dbReference type="CDD" id="cd16279">
    <property type="entry name" value="metallo-hydrolase-like_MBL-fold"/>
    <property type="match status" value="1"/>
</dbReference>
<evidence type="ECO:0000313" key="2">
    <source>
        <dbReference type="EMBL" id="RAI43445.1"/>
    </source>
</evidence>
<dbReference type="InterPro" id="IPR001279">
    <property type="entry name" value="Metallo-B-lactamas"/>
</dbReference>
<reference evidence="2 3" key="1">
    <citation type="submission" date="2017-07" db="EMBL/GenBank/DDBJ databases">
        <title>Draft Genome Sequences of Select Purple Nonsulfur Bacteria.</title>
        <authorList>
            <person name="Lasarre B."/>
            <person name="Mckinlay J.B."/>
        </authorList>
    </citation>
    <scope>NUCLEOTIDE SEQUENCE [LARGE SCALE GENOMIC DNA]</scope>
    <source>
        <strain evidence="2 3">DSM 5909</strain>
    </source>
</reference>
<dbReference type="PANTHER" id="PTHR42663:SF6">
    <property type="entry name" value="HYDROLASE C777.06C-RELATED"/>
    <property type="match status" value="1"/>
</dbReference>
<dbReference type="RefSeq" id="WP_111419692.1">
    <property type="nucleotide sequence ID" value="NZ_NPEX01000088.1"/>
</dbReference>
<dbReference type="Proteomes" id="UP000249130">
    <property type="component" value="Unassembled WGS sequence"/>
</dbReference>
<evidence type="ECO:0000259" key="1">
    <source>
        <dbReference type="SMART" id="SM00849"/>
    </source>
</evidence>
<comment type="caution">
    <text evidence="2">The sequence shown here is derived from an EMBL/GenBank/DDBJ whole genome shotgun (WGS) entry which is preliminary data.</text>
</comment>
<protein>
    <submittedName>
        <fullName evidence="2">Phosphoribosyl 1,2-cyclic phosphodiesterase</fullName>
    </submittedName>
</protein>
<name>A0A327L0H9_9BRAD</name>
<feature type="domain" description="Metallo-beta-lactamase" evidence="1">
    <location>
        <begin position="35"/>
        <end position="213"/>
    </location>
</feature>
<dbReference type="PANTHER" id="PTHR42663">
    <property type="entry name" value="HYDROLASE C777.06C-RELATED-RELATED"/>
    <property type="match status" value="1"/>
</dbReference>
<dbReference type="EMBL" id="NPEX01000088">
    <property type="protein sequence ID" value="RAI43445.1"/>
    <property type="molecule type" value="Genomic_DNA"/>
</dbReference>
<dbReference type="OrthoDB" id="9781189at2"/>
<accession>A0A327L0H9</accession>
<dbReference type="Gene3D" id="3.60.15.10">
    <property type="entry name" value="Ribonuclease Z/Hydroxyacylglutathione hydrolase-like"/>
    <property type="match status" value="1"/>
</dbReference>
<gene>
    <name evidence="2" type="ORF">CH341_14240</name>
</gene>
<dbReference type="InterPro" id="IPR036866">
    <property type="entry name" value="RibonucZ/Hydroxyglut_hydro"/>
</dbReference>